<keyword evidence="4 5" id="KW-0472">Membrane</keyword>
<dbReference type="GO" id="GO:0015165">
    <property type="term" value="F:pyrimidine nucleotide-sugar transmembrane transporter activity"/>
    <property type="evidence" value="ECO:0007669"/>
    <property type="project" value="InterPro"/>
</dbReference>
<gene>
    <name evidence="6" type="ORF">AXF42_Ash004576</name>
</gene>
<dbReference type="InterPro" id="IPR007271">
    <property type="entry name" value="Nuc_sug_transpt"/>
</dbReference>
<organism evidence="6 7">
    <name type="scientific">Apostasia shenzhenica</name>
    <dbReference type="NCBI Taxonomy" id="1088818"/>
    <lineage>
        <taxon>Eukaryota</taxon>
        <taxon>Viridiplantae</taxon>
        <taxon>Streptophyta</taxon>
        <taxon>Embryophyta</taxon>
        <taxon>Tracheophyta</taxon>
        <taxon>Spermatophyta</taxon>
        <taxon>Magnoliopsida</taxon>
        <taxon>Liliopsida</taxon>
        <taxon>Asparagales</taxon>
        <taxon>Orchidaceae</taxon>
        <taxon>Apostasioideae</taxon>
        <taxon>Apostasia</taxon>
    </lineage>
</organism>
<feature type="transmembrane region" description="Helical" evidence="5">
    <location>
        <begin position="170"/>
        <end position="199"/>
    </location>
</feature>
<evidence type="ECO:0000256" key="5">
    <source>
        <dbReference type="SAM" id="Phobius"/>
    </source>
</evidence>
<evidence type="ECO:0000313" key="7">
    <source>
        <dbReference type="Proteomes" id="UP000236161"/>
    </source>
</evidence>
<dbReference type="PANTHER" id="PTHR10231">
    <property type="entry name" value="NUCLEOTIDE-SUGAR TRANSMEMBRANE TRANSPORTER"/>
    <property type="match status" value="1"/>
</dbReference>
<dbReference type="GO" id="GO:0000139">
    <property type="term" value="C:Golgi membrane"/>
    <property type="evidence" value="ECO:0007669"/>
    <property type="project" value="InterPro"/>
</dbReference>
<dbReference type="STRING" id="1088818.A0A2I0BH19"/>
<evidence type="ECO:0000256" key="3">
    <source>
        <dbReference type="ARBA" id="ARBA00022989"/>
    </source>
</evidence>
<name>A0A2I0BH19_9ASPA</name>
<dbReference type="Proteomes" id="UP000236161">
    <property type="component" value="Unassembled WGS sequence"/>
</dbReference>
<protein>
    <submittedName>
        <fullName evidence="6">CMP-sialic acid transporter 4</fullName>
    </submittedName>
</protein>
<comment type="subcellular location">
    <subcellularLocation>
        <location evidence="1">Membrane</location>
        <topology evidence="1">Multi-pass membrane protein</topology>
    </subcellularLocation>
</comment>
<accession>A0A2I0BH19</accession>
<feature type="transmembrane region" description="Helical" evidence="5">
    <location>
        <begin position="40"/>
        <end position="61"/>
    </location>
</feature>
<proteinExistence type="predicted"/>
<reference evidence="6 7" key="1">
    <citation type="journal article" date="2017" name="Nature">
        <title>The Apostasia genome and the evolution of orchids.</title>
        <authorList>
            <person name="Zhang G.Q."/>
            <person name="Liu K.W."/>
            <person name="Li Z."/>
            <person name="Lohaus R."/>
            <person name="Hsiao Y.Y."/>
            <person name="Niu S.C."/>
            <person name="Wang J.Y."/>
            <person name="Lin Y.C."/>
            <person name="Xu Q."/>
            <person name="Chen L.J."/>
            <person name="Yoshida K."/>
            <person name="Fujiwara S."/>
            <person name="Wang Z.W."/>
            <person name="Zhang Y.Q."/>
            <person name="Mitsuda N."/>
            <person name="Wang M."/>
            <person name="Liu G.H."/>
            <person name="Pecoraro L."/>
            <person name="Huang H.X."/>
            <person name="Xiao X.J."/>
            <person name="Lin M."/>
            <person name="Wu X.Y."/>
            <person name="Wu W.L."/>
            <person name="Chen Y.Y."/>
            <person name="Chang S.B."/>
            <person name="Sakamoto S."/>
            <person name="Ohme-Takagi M."/>
            <person name="Yagi M."/>
            <person name="Zeng S.J."/>
            <person name="Shen C.Y."/>
            <person name="Yeh C.M."/>
            <person name="Luo Y.B."/>
            <person name="Tsai W.C."/>
            <person name="Van de Peer Y."/>
            <person name="Liu Z.J."/>
        </authorList>
    </citation>
    <scope>NUCLEOTIDE SEQUENCE [LARGE SCALE GENOMIC DNA]</scope>
    <source>
        <strain evidence="7">cv. Shenzhen</strain>
        <tissue evidence="6">Stem</tissue>
    </source>
</reference>
<sequence length="223" mass="24991">MEHRRIKDQDEGTSENDLEALHRKPLLGSSFKHKQKPEDVLSFVTLALTLLTSSQAILIVWSKRSGKYEYSVTTANFSVRKCQYVKEHTCIDDPLMTDFLNLKVEALKCALSLAALAKIWRNDGITQDNKLSTSFDEISVYPIPAALYLVKNLLQAERNPMGRFHSVMRWVYSTSVAMLLTAIVSVFLLSFHLSLAFFLGSTFGTPLPSFIGDNIISTAAILN</sequence>
<evidence type="ECO:0000256" key="2">
    <source>
        <dbReference type="ARBA" id="ARBA00022692"/>
    </source>
</evidence>
<keyword evidence="3 5" id="KW-1133">Transmembrane helix</keyword>
<evidence type="ECO:0000256" key="4">
    <source>
        <dbReference type="ARBA" id="ARBA00023136"/>
    </source>
</evidence>
<dbReference type="OrthoDB" id="1710559at2759"/>
<evidence type="ECO:0000256" key="1">
    <source>
        <dbReference type="ARBA" id="ARBA00004141"/>
    </source>
</evidence>
<evidence type="ECO:0000313" key="6">
    <source>
        <dbReference type="EMBL" id="PKA67085.1"/>
    </source>
</evidence>
<dbReference type="AlphaFoldDB" id="A0A2I0BH19"/>
<dbReference type="EMBL" id="KZ451883">
    <property type="protein sequence ID" value="PKA67085.1"/>
    <property type="molecule type" value="Genomic_DNA"/>
</dbReference>
<keyword evidence="2 5" id="KW-0812">Transmembrane</keyword>
<keyword evidence="7" id="KW-1185">Reference proteome</keyword>